<sequence length="206" mass="24028">MLPADTDRAWCRFPYKLSWDGTGWQPRDTSQGEFDYNPFAYDVGTLGRVLCTEYQHLTPQIPMLAPFLDRMVTRNIPVRFNAMEALRFFEAFVVGIPDKVMNLKYASGPDAGYDTCDRWEGLPPDFIKKWEDYREPPIAFSTSVLRWICSFDRMCYIVPPLIPPKVIGPFAPLIVELSTKYFIQWYFEILLNNLRLGMKAFEDVRL</sequence>
<reference evidence="1 2" key="1">
    <citation type="journal article" name="Sci. Rep.">
        <title>Telomere-to-telomere assembled and centromere annotated genomes of the two main subspecies of the button mushroom Agaricus bisporus reveal especially polymorphic chromosome ends.</title>
        <authorList>
            <person name="Sonnenberg A.S.M."/>
            <person name="Sedaghat-Telgerd N."/>
            <person name="Lavrijssen B."/>
            <person name="Ohm R.A."/>
            <person name="Hendrickx P.M."/>
            <person name="Scholtmeijer K."/>
            <person name="Baars J.J.P."/>
            <person name="van Peer A."/>
        </authorList>
    </citation>
    <scope>NUCLEOTIDE SEQUENCE [LARGE SCALE GENOMIC DNA]</scope>
    <source>
        <strain evidence="1 2">H119_p4</strain>
    </source>
</reference>
<comment type="caution">
    <text evidence="1">The sequence shown here is derived from an EMBL/GenBank/DDBJ whole genome shotgun (WGS) entry which is preliminary data.</text>
</comment>
<dbReference type="Proteomes" id="UP000629468">
    <property type="component" value="Unassembled WGS sequence"/>
</dbReference>
<evidence type="ECO:0000313" key="2">
    <source>
        <dbReference type="Proteomes" id="UP000629468"/>
    </source>
</evidence>
<dbReference type="EMBL" id="JABXXO010000009">
    <property type="protein sequence ID" value="KAF7771086.1"/>
    <property type="molecule type" value="Genomic_DNA"/>
</dbReference>
<gene>
    <name evidence="1" type="ORF">Agabi119p4_7060</name>
</gene>
<accession>A0A8H7F0Q9</accession>
<organism evidence="1 2">
    <name type="scientific">Agaricus bisporus var. burnettii</name>
    <dbReference type="NCBI Taxonomy" id="192524"/>
    <lineage>
        <taxon>Eukaryota</taxon>
        <taxon>Fungi</taxon>
        <taxon>Dikarya</taxon>
        <taxon>Basidiomycota</taxon>
        <taxon>Agaricomycotina</taxon>
        <taxon>Agaricomycetes</taxon>
        <taxon>Agaricomycetidae</taxon>
        <taxon>Agaricales</taxon>
        <taxon>Agaricineae</taxon>
        <taxon>Agaricaceae</taxon>
        <taxon>Agaricus</taxon>
    </lineage>
</organism>
<evidence type="ECO:0000313" key="1">
    <source>
        <dbReference type="EMBL" id="KAF7771086.1"/>
    </source>
</evidence>
<protein>
    <submittedName>
        <fullName evidence="1">Uncharacterized protein</fullName>
    </submittedName>
</protein>
<proteinExistence type="predicted"/>
<name>A0A8H7F0Q9_AGABI</name>
<dbReference type="AlphaFoldDB" id="A0A8H7F0Q9"/>